<dbReference type="Pfam" id="PF18894">
    <property type="entry name" value="PhageMetallopep"/>
    <property type="match status" value="1"/>
</dbReference>
<keyword evidence="3" id="KW-1185">Reference proteome</keyword>
<organism evidence="2 3">
    <name type="scientific">Succiniclasticum ruminis</name>
    <dbReference type="NCBI Taxonomy" id="40841"/>
    <lineage>
        <taxon>Bacteria</taxon>
        <taxon>Bacillati</taxon>
        <taxon>Bacillota</taxon>
        <taxon>Negativicutes</taxon>
        <taxon>Acidaminococcales</taxon>
        <taxon>Acidaminococcaceae</taxon>
        <taxon>Succiniclasticum</taxon>
    </lineage>
</organism>
<sequence length="144" mass="17654">MLERSQKYKKIGQRLIRNIPDLKWIREMGIRIAYLSSDEEKKKNKRIIHAECTKVDEKYSWCCRYDFFITVYEPNIMDFTEEQIEILIEHELRHVGLDVSGKEPKYYIVPHDIEEFWDIIDKYGLHWSEPEWLKEKRRTKDTKT</sequence>
<dbReference type="EMBL" id="FMYW01000015">
    <property type="protein sequence ID" value="SDC69937.1"/>
    <property type="molecule type" value="Genomic_DNA"/>
</dbReference>
<feature type="domain" description="Putative phage metallopeptidase" evidence="1">
    <location>
        <begin position="2"/>
        <end position="127"/>
    </location>
</feature>
<proteinExistence type="predicted"/>
<dbReference type="RefSeq" id="WP_256324820.1">
    <property type="nucleotide sequence ID" value="NZ_FMYW01000015.1"/>
</dbReference>
<protein>
    <recommendedName>
        <fullName evidence="1">Putative phage metallopeptidase domain-containing protein</fullName>
    </recommendedName>
</protein>
<evidence type="ECO:0000259" key="1">
    <source>
        <dbReference type="Pfam" id="PF18894"/>
    </source>
</evidence>
<dbReference type="Proteomes" id="UP000198943">
    <property type="component" value="Unassembled WGS sequence"/>
</dbReference>
<reference evidence="3" key="1">
    <citation type="submission" date="2016-10" db="EMBL/GenBank/DDBJ databases">
        <authorList>
            <person name="Varghese N."/>
            <person name="Submissions S."/>
        </authorList>
    </citation>
    <scope>NUCLEOTIDE SEQUENCE [LARGE SCALE GENOMIC DNA]</scope>
    <source>
        <strain evidence="3">DSM 11005</strain>
    </source>
</reference>
<dbReference type="InterPro" id="IPR043998">
    <property type="entry name" value="Put_Metallopep"/>
</dbReference>
<name>A0A1G6NRQ0_9FIRM</name>
<evidence type="ECO:0000313" key="3">
    <source>
        <dbReference type="Proteomes" id="UP000198943"/>
    </source>
</evidence>
<gene>
    <name evidence="2" type="ORF">SAMN04487864_11543</name>
</gene>
<accession>A0A1G6NRQ0</accession>
<evidence type="ECO:0000313" key="2">
    <source>
        <dbReference type="EMBL" id="SDC69937.1"/>
    </source>
</evidence>
<dbReference type="AlphaFoldDB" id="A0A1G6NRQ0"/>